<protein>
    <submittedName>
        <fullName evidence="2">Uncharacterized protein</fullName>
    </submittedName>
</protein>
<keyword evidence="3" id="KW-1185">Reference proteome</keyword>
<reference evidence="2" key="2">
    <citation type="submission" date="2022-10" db="EMBL/GenBank/DDBJ databases">
        <authorList>
            <consortium name="ENA_rothamsted_submissions"/>
            <consortium name="culmorum"/>
            <person name="King R."/>
        </authorList>
    </citation>
    <scope>NUCLEOTIDE SEQUENCE</scope>
</reference>
<name>A0A9N9WI65_9NEOP</name>
<accession>A0A9N9WI65</accession>
<proteinExistence type="predicted"/>
<evidence type="ECO:0000256" key="1">
    <source>
        <dbReference type="SAM" id="MobiDB-lite"/>
    </source>
</evidence>
<sequence>MEESLDGREGGATAPGYDSAAILNDDVSPTTSFCYNIPNLFNGLGPGSVLCERSDTEPSETFTSTEASEEAAEHQQYEEDEEFSPKSSKLNFTIHGIIRFD</sequence>
<dbReference type="Proteomes" id="UP001153714">
    <property type="component" value="Chromosome 8"/>
</dbReference>
<organism evidence="2 3">
    <name type="scientific">Diatraea saccharalis</name>
    <name type="common">sugarcane borer</name>
    <dbReference type="NCBI Taxonomy" id="40085"/>
    <lineage>
        <taxon>Eukaryota</taxon>
        <taxon>Metazoa</taxon>
        <taxon>Ecdysozoa</taxon>
        <taxon>Arthropoda</taxon>
        <taxon>Hexapoda</taxon>
        <taxon>Insecta</taxon>
        <taxon>Pterygota</taxon>
        <taxon>Neoptera</taxon>
        <taxon>Endopterygota</taxon>
        <taxon>Lepidoptera</taxon>
        <taxon>Glossata</taxon>
        <taxon>Ditrysia</taxon>
        <taxon>Pyraloidea</taxon>
        <taxon>Crambidae</taxon>
        <taxon>Crambinae</taxon>
        <taxon>Diatraea</taxon>
    </lineage>
</organism>
<reference evidence="2" key="1">
    <citation type="submission" date="2021-12" db="EMBL/GenBank/DDBJ databases">
        <authorList>
            <person name="King R."/>
        </authorList>
    </citation>
    <scope>NUCLEOTIDE SEQUENCE</scope>
</reference>
<feature type="region of interest" description="Disordered" evidence="1">
    <location>
        <begin position="52"/>
        <end position="88"/>
    </location>
</feature>
<evidence type="ECO:0000313" key="3">
    <source>
        <dbReference type="Proteomes" id="UP001153714"/>
    </source>
</evidence>
<evidence type="ECO:0000313" key="2">
    <source>
        <dbReference type="EMBL" id="CAG9796124.1"/>
    </source>
</evidence>
<dbReference type="OrthoDB" id="6159439at2759"/>
<gene>
    <name evidence="2" type="ORF">DIATSA_LOCUS13332</name>
</gene>
<dbReference type="EMBL" id="OU893339">
    <property type="protein sequence ID" value="CAG9796124.1"/>
    <property type="molecule type" value="Genomic_DNA"/>
</dbReference>
<feature type="region of interest" description="Disordered" evidence="1">
    <location>
        <begin position="1"/>
        <end position="20"/>
    </location>
</feature>
<dbReference type="AlphaFoldDB" id="A0A9N9WI65"/>